<reference evidence="3" key="1">
    <citation type="journal article" date="2023" name="Insect Mol. Biol.">
        <title>Genome sequencing provides insights into the evolution of gene families encoding plant cell wall-degrading enzymes in longhorned beetles.</title>
        <authorList>
            <person name="Shin N.R."/>
            <person name="Okamura Y."/>
            <person name="Kirsch R."/>
            <person name="Pauchet Y."/>
        </authorList>
    </citation>
    <scope>NUCLEOTIDE SEQUENCE</scope>
    <source>
        <strain evidence="3">AMC_N1</strain>
    </source>
</reference>
<evidence type="ECO:0000313" key="3">
    <source>
        <dbReference type="EMBL" id="KAJ8962573.1"/>
    </source>
</evidence>
<comment type="caution">
    <text evidence="3">The sequence shown here is derived from an EMBL/GenBank/DDBJ whole genome shotgun (WGS) entry which is preliminary data.</text>
</comment>
<dbReference type="SUPFAM" id="SSF54556">
    <property type="entry name" value="Chitinase insertion domain"/>
    <property type="match status" value="1"/>
</dbReference>
<sequence length="225" mass="25228">MKTGLQIKILGGWIDIKSSNRLKYDEGPYEHRVLCYSVLDMIHVMVYDLHSASLDNYVGHVAPLYASSLDDTEERKLLNAAAGIEHWLAKGADPAKINFGVVTYGRSFTLADANNTQLYAPIQGGGHAGPYTGQDGALGYNEICELHSDWAYYWDDEQKVPHRISGDQWVGFEDVNSIKLKVEYAESKNLGGIMVWSFDTDDFLGICDNENYPLLRTIKRTLNSE</sequence>
<dbReference type="InterPro" id="IPR001223">
    <property type="entry name" value="Glyco_hydro18_cat"/>
</dbReference>
<dbReference type="PANTHER" id="PTHR11177:SF360">
    <property type="entry name" value="CHITINASE 4-RELATED"/>
    <property type="match status" value="1"/>
</dbReference>
<evidence type="ECO:0000259" key="2">
    <source>
        <dbReference type="PROSITE" id="PS51910"/>
    </source>
</evidence>
<dbReference type="GO" id="GO:0008061">
    <property type="term" value="F:chitin binding"/>
    <property type="evidence" value="ECO:0007669"/>
    <property type="project" value="InterPro"/>
</dbReference>
<organism evidence="3 4">
    <name type="scientific">Aromia moschata</name>
    <dbReference type="NCBI Taxonomy" id="1265417"/>
    <lineage>
        <taxon>Eukaryota</taxon>
        <taxon>Metazoa</taxon>
        <taxon>Ecdysozoa</taxon>
        <taxon>Arthropoda</taxon>
        <taxon>Hexapoda</taxon>
        <taxon>Insecta</taxon>
        <taxon>Pterygota</taxon>
        <taxon>Neoptera</taxon>
        <taxon>Endopterygota</taxon>
        <taxon>Coleoptera</taxon>
        <taxon>Polyphaga</taxon>
        <taxon>Cucujiformia</taxon>
        <taxon>Chrysomeloidea</taxon>
        <taxon>Cerambycidae</taxon>
        <taxon>Cerambycinae</taxon>
        <taxon>Callichromatini</taxon>
        <taxon>Aromia</taxon>
    </lineage>
</organism>
<dbReference type="GO" id="GO:0006032">
    <property type="term" value="P:chitin catabolic process"/>
    <property type="evidence" value="ECO:0007669"/>
    <property type="project" value="TreeGrafter"/>
</dbReference>
<gene>
    <name evidence="3" type="ORF">NQ318_000966</name>
</gene>
<feature type="domain" description="GH18" evidence="2">
    <location>
        <begin position="1"/>
        <end position="225"/>
    </location>
</feature>
<dbReference type="SUPFAM" id="SSF51445">
    <property type="entry name" value="(Trans)glycosidases"/>
    <property type="match status" value="1"/>
</dbReference>
<accession>A0AAV8ZEL2</accession>
<dbReference type="PANTHER" id="PTHR11177">
    <property type="entry name" value="CHITINASE"/>
    <property type="match status" value="1"/>
</dbReference>
<dbReference type="Gene3D" id="3.10.50.10">
    <property type="match status" value="1"/>
</dbReference>
<evidence type="ECO:0000256" key="1">
    <source>
        <dbReference type="ARBA" id="ARBA00023157"/>
    </source>
</evidence>
<dbReference type="Pfam" id="PF00704">
    <property type="entry name" value="Glyco_hydro_18"/>
    <property type="match status" value="1"/>
</dbReference>
<dbReference type="InterPro" id="IPR029070">
    <property type="entry name" value="Chitinase_insertion_sf"/>
</dbReference>
<evidence type="ECO:0000313" key="4">
    <source>
        <dbReference type="Proteomes" id="UP001162162"/>
    </source>
</evidence>
<dbReference type="InterPro" id="IPR017853">
    <property type="entry name" value="GH"/>
</dbReference>
<dbReference type="GO" id="GO:0005576">
    <property type="term" value="C:extracellular region"/>
    <property type="evidence" value="ECO:0007669"/>
    <property type="project" value="TreeGrafter"/>
</dbReference>
<dbReference type="InterPro" id="IPR050314">
    <property type="entry name" value="Glycosyl_Hydrlase_18"/>
</dbReference>
<dbReference type="GO" id="GO:0005975">
    <property type="term" value="P:carbohydrate metabolic process"/>
    <property type="evidence" value="ECO:0007669"/>
    <property type="project" value="InterPro"/>
</dbReference>
<dbReference type="Gene3D" id="3.20.20.80">
    <property type="entry name" value="Glycosidases"/>
    <property type="match status" value="1"/>
</dbReference>
<name>A0AAV8ZEL2_9CUCU</name>
<dbReference type="EMBL" id="JAPWTK010000002">
    <property type="protein sequence ID" value="KAJ8962573.1"/>
    <property type="molecule type" value="Genomic_DNA"/>
</dbReference>
<dbReference type="FunFam" id="3.10.50.10:FF:000001">
    <property type="entry name" value="Chitinase 3-like 1"/>
    <property type="match status" value="1"/>
</dbReference>
<dbReference type="PROSITE" id="PS51910">
    <property type="entry name" value="GH18_2"/>
    <property type="match status" value="1"/>
</dbReference>
<keyword evidence="4" id="KW-1185">Reference proteome</keyword>
<dbReference type="Proteomes" id="UP001162162">
    <property type="component" value="Unassembled WGS sequence"/>
</dbReference>
<dbReference type="SMART" id="SM00636">
    <property type="entry name" value="Glyco_18"/>
    <property type="match status" value="1"/>
</dbReference>
<dbReference type="AlphaFoldDB" id="A0AAV8ZEL2"/>
<dbReference type="InterPro" id="IPR011583">
    <property type="entry name" value="Chitinase_II/V-like_cat"/>
</dbReference>
<proteinExistence type="predicted"/>
<keyword evidence="1" id="KW-1015">Disulfide bond</keyword>
<dbReference type="GO" id="GO:0004568">
    <property type="term" value="F:chitinase activity"/>
    <property type="evidence" value="ECO:0007669"/>
    <property type="project" value="TreeGrafter"/>
</dbReference>
<protein>
    <recommendedName>
        <fullName evidence="2">GH18 domain-containing protein</fullName>
    </recommendedName>
</protein>